<name>A0A180GQD8_PUCT1</name>
<feature type="compositionally biased region" description="Low complexity" evidence="3">
    <location>
        <begin position="49"/>
        <end position="60"/>
    </location>
</feature>
<evidence type="ECO:0000256" key="2">
    <source>
        <dbReference type="RuleBase" id="RU003860"/>
    </source>
</evidence>
<dbReference type="OrthoDB" id="203381at2759"/>
<dbReference type="PANTHER" id="PTHR46188:SF1">
    <property type="entry name" value="BOLA-LIKE PROTEIN 3"/>
    <property type="match status" value="1"/>
</dbReference>
<dbReference type="Proteomes" id="UP000005240">
    <property type="component" value="Unassembled WGS sequence"/>
</dbReference>
<evidence type="ECO:0000313" key="4">
    <source>
        <dbReference type="EMBL" id="OAV95047.1"/>
    </source>
</evidence>
<evidence type="ECO:0000256" key="1">
    <source>
        <dbReference type="ARBA" id="ARBA00005578"/>
    </source>
</evidence>
<feature type="region of interest" description="Disordered" evidence="3">
    <location>
        <begin position="1"/>
        <end position="71"/>
    </location>
</feature>
<evidence type="ECO:0008006" key="7">
    <source>
        <dbReference type="Google" id="ProtNLM"/>
    </source>
</evidence>
<reference evidence="4" key="2">
    <citation type="submission" date="2016-05" db="EMBL/GenBank/DDBJ databases">
        <title>Comparative analysis highlights variable genome content of wheat rusts and divergence of the mating loci.</title>
        <authorList>
            <person name="Cuomo C.A."/>
            <person name="Bakkeren G."/>
            <person name="Szabo L."/>
            <person name="Khalil H."/>
            <person name="Joly D."/>
            <person name="Goldberg J."/>
            <person name="Young S."/>
            <person name="Zeng Q."/>
            <person name="Fellers J."/>
        </authorList>
    </citation>
    <scope>NUCLEOTIDE SEQUENCE [LARGE SCALE GENOMIC DNA]</scope>
    <source>
        <strain evidence="4">1-1 BBBD Race 1</strain>
    </source>
</reference>
<dbReference type="InterPro" id="IPR052275">
    <property type="entry name" value="Mt_Fe-S_assembly_factor"/>
</dbReference>
<dbReference type="InterPro" id="IPR002634">
    <property type="entry name" value="BolA"/>
</dbReference>
<dbReference type="GO" id="GO:0005759">
    <property type="term" value="C:mitochondrial matrix"/>
    <property type="evidence" value="ECO:0007669"/>
    <property type="project" value="TreeGrafter"/>
</dbReference>
<evidence type="ECO:0000313" key="5">
    <source>
        <dbReference type="EnsemblFungi" id="PTTG_05209-t43_1-p1"/>
    </source>
</evidence>
<dbReference type="InterPro" id="IPR036065">
    <property type="entry name" value="BolA-like_sf"/>
</dbReference>
<proteinExistence type="inferred from homology"/>
<evidence type="ECO:0000313" key="6">
    <source>
        <dbReference type="Proteomes" id="UP000005240"/>
    </source>
</evidence>
<accession>A0A180GQD8</accession>
<reference evidence="5 6" key="3">
    <citation type="journal article" date="2017" name="G3 (Bethesda)">
        <title>Comparative analysis highlights variable genome content of wheat rusts and divergence of the mating loci.</title>
        <authorList>
            <person name="Cuomo C.A."/>
            <person name="Bakkeren G."/>
            <person name="Khalil H.B."/>
            <person name="Panwar V."/>
            <person name="Joly D."/>
            <person name="Linning R."/>
            <person name="Sakthikumar S."/>
            <person name="Song X."/>
            <person name="Adiconis X."/>
            <person name="Fan L."/>
            <person name="Goldberg J.M."/>
            <person name="Levin J.Z."/>
            <person name="Young S."/>
            <person name="Zeng Q."/>
            <person name="Anikster Y."/>
            <person name="Bruce M."/>
            <person name="Wang M."/>
            <person name="Yin C."/>
            <person name="McCallum B."/>
            <person name="Szabo L.J."/>
            <person name="Hulbert S."/>
            <person name="Chen X."/>
            <person name="Fellers J.P."/>
        </authorList>
    </citation>
    <scope>NUCLEOTIDE SEQUENCE</scope>
    <source>
        <strain evidence="6">Isolate 1-1 / race 1 (BBBD)</strain>
        <strain evidence="5">isolate 1-1 / race 1 (BBBD)</strain>
    </source>
</reference>
<gene>
    <name evidence="4" type="ORF">PTTG_05209</name>
</gene>
<reference evidence="4" key="1">
    <citation type="submission" date="2009-11" db="EMBL/GenBank/DDBJ databases">
        <authorList>
            <consortium name="The Broad Institute Genome Sequencing Platform"/>
            <person name="Ward D."/>
            <person name="Feldgarden M."/>
            <person name="Earl A."/>
            <person name="Young S.K."/>
            <person name="Zeng Q."/>
            <person name="Koehrsen M."/>
            <person name="Alvarado L."/>
            <person name="Berlin A."/>
            <person name="Bochicchio J."/>
            <person name="Borenstein D."/>
            <person name="Chapman S.B."/>
            <person name="Chen Z."/>
            <person name="Engels R."/>
            <person name="Freedman E."/>
            <person name="Gellesch M."/>
            <person name="Goldberg J."/>
            <person name="Griggs A."/>
            <person name="Gujja S."/>
            <person name="Heilman E."/>
            <person name="Heiman D."/>
            <person name="Hepburn T."/>
            <person name="Howarth C."/>
            <person name="Jen D."/>
            <person name="Larson L."/>
            <person name="Lewis B."/>
            <person name="Mehta T."/>
            <person name="Park D."/>
            <person name="Pearson M."/>
            <person name="Roberts A."/>
            <person name="Saif S."/>
            <person name="Shea T."/>
            <person name="Shenoy N."/>
            <person name="Sisk P."/>
            <person name="Stolte C."/>
            <person name="Sykes S."/>
            <person name="Thomson T."/>
            <person name="Walk T."/>
            <person name="White J."/>
            <person name="Yandava C."/>
            <person name="Izard J."/>
            <person name="Baranova O.V."/>
            <person name="Blanton J.M."/>
            <person name="Tanner A.C."/>
            <person name="Dewhirst F.E."/>
            <person name="Haas B."/>
            <person name="Nusbaum C."/>
            <person name="Birren B."/>
        </authorList>
    </citation>
    <scope>NUCLEOTIDE SEQUENCE [LARGE SCALE GENOMIC DNA]</scope>
    <source>
        <strain evidence="4">1-1 BBBD Race 1</strain>
    </source>
</reference>
<organism evidence="4">
    <name type="scientific">Puccinia triticina (isolate 1-1 / race 1 (BBBD))</name>
    <name type="common">Brown leaf rust fungus</name>
    <dbReference type="NCBI Taxonomy" id="630390"/>
    <lineage>
        <taxon>Eukaryota</taxon>
        <taxon>Fungi</taxon>
        <taxon>Dikarya</taxon>
        <taxon>Basidiomycota</taxon>
        <taxon>Pucciniomycotina</taxon>
        <taxon>Pucciniomycetes</taxon>
        <taxon>Pucciniales</taxon>
        <taxon>Pucciniaceae</taxon>
        <taxon>Puccinia</taxon>
    </lineage>
</organism>
<protein>
    <recommendedName>
        <fullName evidence="7">BolA protein</fullName>
    </recommendedName>
</protein>
<dbReference type="Gene3D" id="3.10.20.90">
    <property type="entry name" value="Phosphatidylinositol 3-kinase Catalytic Subunit, Chain A, domain 1"/>
    <property type="match status" value="1"/>
</dbReference>
<dbReference type="PANTHER" id="PTHR46188">
    <property type="entry name" value="BOLA-LIKE PROTEIN 3"/>
    <property type="match status" value="1"/>
</dbReference>
<reference evidence="5" key="4">
    <citation type="submission" date="2025-05" db="UniProtKB">
        <authorList>
            <consortium name="EnsemblFungi"/>
        </authorList>
    </citation>
    <scope>IDENTIFICATION</scope>
    <source>
        <strain evidence="5">isolate 1-1 / race 1 (BBBD)</strain>
    </source>
</reference>
<sequence>MLHRALPRACTARPVPPRTGRGFARASLRDPGVPSAPRILQQRPFTARPSACSASSSSSVPDPPAPPVSEASISAKLARKFPEARVRVEDVSGGCGSFFVVEVVEKSFEGVSMLKQHQIINRTLADDIPRIHGLQIHTSVPSQQPSSSS</sequence>
<dbReference type="EMBL" id="ADAS02000033">
    <property type="protein sequence ID" value="OAV95047.1"/>
    <property type="molecule type" value="Genomic_DNA"/>
</dbReference>
<comment type="similarity">
    <text evidence="1 2">Belongs to the BolA/IbaG family.</text>
</comment>
<dbReference type="VEuPathDB" id="FungiDB:PTTG_05209"/>
<evidence type="ECO:0000256" key="3">
    <source>
        <dbReference type="SAM" id="MobiDB-lite"/>
    </source>
</evidence>
<dbReference type="Pfam" id="PF01722">
    <property type="entry name" value="BolA"/>
    <property type="match status" value="1"/>
</dbReference>
<dbReference type="AlphaFoldDB" id="A0A180GQD8"/>
<dbReference type="STRING" id="630390.A0A180GQD8"/>
<keyword evidence="6" id="KW-1185">Reference proteome</keyword>
<dbReference type="EnsemblFungi" id="PTTG_05209-t43_1">
    <property type="protein sequence ID" value="PTTG_05209-t43_1-p1"/>
    <property type="gene ID" value="PTTG_05209"/>
</dbReference>
<dbReference type="SUPFAM" id="SSF82657">
    <property type="entry name" value="BolA-like"/>
    <property type="match status" value="1"/>
</dbReference>